<dbReference type="EnsemblMetazoa" id="SCAU003917-RA">
    <property type="protein sequence ID" value="SCAU003917-PA"/>
    <property type="gene ID" value="SCAU003917"/>
</dbReference>
<feature type="domain" description="Myb/SANT-like DNA-binding" evidence="2">
    <location>
        <begin position="70"/>
        <end position="157"/>
    </location>
</feature>
<protein>
    <recommendedName>
        <fullName evidence="2">Myb/SANT-like DNA-binding domain-containing protein</fullName>
    </recommendedName>
</protein>
<dbReference type="VEuPathDB" id="VectorBase:SCAU003917"/>
<keyword evidence="4" id="KW-1185">Reference proteome</keyword>
<feature type="region of interest" description="Disordered" evidence="1">
    <location>
        <begin position="1"/>
        <end position="71"/>
    </location>
</feature>
<feature type="region of interest" description="Disordered" evidence="1">
    <location>
        <begin position="183"/>
        <end position="206"/>
    </location>
</feature>
<sequence length="514" mass="58063">MIEVKHEEPEPLPEVKSELEPEPEPTPEMAEPSEVVEDQQSKPNNEEEATLNPLNDSESHADTESKGKNRRYWTPKEEDKFFLIWGRENWRLTKHGKNTIFFAKWADEMKERFSIDVKPEEVQCKVNQTRAKYRQVKRLLETDRNAIKWKKFDLVEKILRNQYRSKDDEPVPQEAMENNRDMSPTELLNHSGAPTSPANVSNTDEGINLNQSTGEQQVTEDVSLSEQNLTTNVYSNNSQSNTSFSTELFGLDQMEIKQEIEADIKREGFSEFLPNEHAMEVEPTAAAVDVEAQLTQISSKQASEETSTTTEIQNPNPPSTPVSQVPSEVTNNDVNQLENNQSVPINNSHTVLPNSQNHTPLVETTTTNNNGPDNMAVAIPNHVNNNHTTKTPAPRRRPSSSTTPRKRNRTQSATASAAAAAKAAKALPPPPPPAPLTQETLETMFIQEIKKKNVILVEQGEISRKRLKLEEKKVKLMEEFFPKLLKLQQDILKKLDNVTVNASTPESINIRIEE</sequence>
<proteinExistence type="predicted"/>
<feature type="compositionally biased region" description="Basic and acidic residues" evidence="1">
    <location>
        <begin position="1"/>
        <end position="19"/>
    </location>
</feature>
<dbReference type="OrthoDB" id="7863823at2759"/>
<dbReference type="AlphaFoldDB" id="A0A1I8P170"/>
<dbReference type="KEGG" id="scac:106092623"/>
<feature type="compositionally biased region" description="Low complexity" evidence="1">
    <location>
        <begin position="410"/>
        <end position="426"/>
    </location>
</feature>
<feature type="compositionally biased region" description="Polar residues" evidence="1">
    <location>
        <begin position="186"/>
        <end position="206"/>
    </location>
</feature>
<name>A0A1I8P170_STOCA</name>
<dbReference type="PANTHER" id="PTHR22666:SF3">
    <property type="entry name" value="MYB_SANT-LIKE DNA-BINDING DOMAIN-CONTAINING PROTEIN 1"/>
    <property type="match status" value="1"/>
</dbReference>
<dbReference type="GO" id="GO:0016604">
    <property type="term" value="C:nuclear body"/>
    <property type="evidence" value="ECO:0007669"/>
    <property type="project" value="TreeGrafter"/>
</dbReference>
<feature type="region of interest" description="Disordered" evidence="1">
    <location>
        <begin position="297"/>
        <end position="437"/>
    </location>
</feature>
<dbReference type="InterPro" id="IPR026095">
    <property type="entry name" value="Myb/SANT-like_DNA-bd_dom_prot"/>
</dbReference>
<feature type="compositionally biased region" description="Basic residues" evidence="1">
    <location>
        <begin position="393"/>
        <end position="409"/>
    </location>
</feature>
<dbReference type="GO" id="GO:0045893">
    <property type="term" value="P:positive regulation of DNA-templated transcription"/>
    <property type="evidence" value="ECO:0007669"/>
    <property type="project" value="TreeGrafter"/>
</dbReference>
<evidence type="ECO:0000313" key="4">
    <source>
        <dbReference type="Proteomes" id="UP000095300"/>
    </source>
</evidence>
<evidence type="ECO:0000259" key="2">
    <source>
        <dbReference type="Pfam" id="PF13837"/>
    </source>
</evidence>
<organism evidence="3 4">
    <name type="scientific">Stomoxys calcitrans</name>
    <name type="common">Stable fly</name>
    <name type="synonym">Conops calcitrans</name>
    <dbReference type="NCBI Taxonomy" id="35570"/>
    <lineage>
        <taxon>Eukaryota</taxon>
        <taxon>Metazoa</taxon>
        <taxon>Ecdysozoa</taxon>
        <taxon>Arthropoda</taxon>
        <taxon>Hexapoda</taxon>
        <taxon>Insecta</taxon>
        <taxon>Pterygota</taxon>
        <taxon>Neoptera</taxon>
        <taxon>Endopterygota</taxon>
        <taxon>Diptera</taxon>
        <taxon>Brachycera</taxon>
        <taxon>Muscomorpha</taxon>
        <taxon>Muscoidea</taxon>
        <taxon>Muscidae</taxon>
        <taxon>Stomoxys</taxon>
    </lineage>
</organism>
<evidence type="ECO:0000256" key="1">
    <source>
        <dbReference type="SAM" id="MobiDB-lite"/>
    </source>
</evidence>
<dbReference type="InterPro" id="IPR044822">
    <property type="entry name" value="Myb_DNA-bind_4"/>
</dbReference>
<accession>A0A1I8P170</accession>
<dbReference type="PANTHER" id="PTHR22666">
    <property type="entry name" value="MYB_SANT-LIKE DNA-BINDING DOMAIN-CONTAINING PROTEIN 1"/>
    <property type="match status" value="1"/>
</dbReference>
<dbReference type="Proteomes" id="UP000095300">
    <property type="component" value="Unassembled WGS sequence"/>
</dbReference>
<gene>
    <name evidence="3" type="primary">106092623</name>
</gene>
<feature type="compositionally biased region" description="Polar residues" evidence="1">
    <location>
        <begin position="321"/>
        <end position="372"/>
    </location>
</feature>
<feature type="compositionally biased region" description="Basic and acidic residues" evidence="1">
    <location>
        <begin position="57"/>
        <end position="67"/>
    </location>
</feature>
<feature type="compositionally biased region" description="Polar residues" evidence="1">
    <location>
        <begin position="297"/>
        <end position="314"/>
    </location>
</feature>
<reference evidence="3" key="1">
    <citation type="submission" date="2020-05" db="UniProtKB">
        <authorList>
            <consortium name="EnsemblMetazoa"/>
        </authorList>
    </citation>
    <scope>IDENTIFICATION</scope>
    <source>
        <strain evidence="3">USDA</strain>
    </source>
</reference>
<dbReference type="Pfam" id="PF13837">
    <property type="entry name" value="Myb_DNA-bind_4"/>
    <property type="match status" value="1"/>
</dbReference>
<evidence type="ECO:0000313" key="3">
    <source>
        <dbReference type="EnsemblMetazoa" id="SCAU003917-PA"/>
    </source>
</evidence>